<keyword evidence="3" id="KW-0804">Transcription</keyword>
<reference evidence="6" key="1">
    <citation type="journal article" date="2021" name="Front. Microbiol.">
        <title>Comprehensive Comparative Genomics and Phenotyping of Methylobacterium Species.</title>
        <authorList>
            <person name="Alessa O."/>
            <person name="Ogura Y."/>
            <person name="Fujitani Y."/>
            <person name="Takami H."/>
            <person name="Hayashi T."/>
            <person name="Sahin N."/>
            <person name="Tani A."/>
        </authorList>
    </citation>
    <scope>NUCLEOTIDE SEQUENCE</scope>
    <source>
        <strain evidence="6">LMG 23639</strain>
    </source>
</reference>
<proteinExistence type="predicted"/>
<accession>A0ABQ4SYR2</accession>
<reference evidence="6" key="2">
    <citation type="submission" date="2021-08" db="EMBL/GenBank/DDBJ databases">
        <authorList>
            <person name="Tani A."/>
            <person name="Ola A."/>
            <person name="Ogura Y."/>
            <person name="Katsura K."/>
            <person name="Hayashi T."/>
        </authorList>
    </citation>
    <scope>NUCLEOTIDE SEQUENCE</scope>
    <source>
        <strain evidence="6">LMG 23639</strain>
    </source>
</reference>
<dbReference type="Gene3D" id="3.40.50.2300">
    <property type="match status" value="2"/>
</dbReference>
<feature type="domain" description="Response regulatory" evidence="5">
    <location>
        <begin position="129"/>
        <end position="245"/>
    </location>
</feature>
<keyword evidence="1 4" id="KW-0597">Phosphoprotein</keyword>
<dbReference type="InterPro" id="IPR001789">
    <property type="entry name" value="Sig_transdc_resp-reg_receiver"/>
</dbReference>
<evidence type="ECO:0000256" key="2">
    <source>
        <dbReference type="ARBA" id="ARBA00023015"/>
    </source>
</evidence>
<dbReference type="PROSITE" id="PS50110">
    <property type="entry name" value="RESPONSE_REGULATORY"/>
    <property type="match status" value="2"/>
</dbReference>
<evidence type="ECO:0000259" key="5">
    <source>
        <dbReference type="PROSITE" id="PS50110"/>
    </source>
</evidence>
<organism evidence="6 7">
    <name type="scientific">Methylobacterium jeotgali</name>
    <dbReference type="NCBI Taxonomy" id="381630"/>
    <lineage>
        <taxon>Bacteria</taxon>
        <taxon>Pseudomonadati</taxon>
        <taxon>Pseudomonadota</taxon>
        <taxon>Alphaproteobacteria</taxon>
        <taxon>Hyphomicrobiales</taxon>
        <taxon>Methylobacteriaceae</taxon>
        <taxon>Methylobacterium</taxon>
    </lineage>
</organism>
<dbReference type="Pfam" id="PF00072">
    <property type="entry name" value="Response_reg"/>
    <property type="match status" value="1"/>
</dbReference>
<sequence length="278" mass="29887">MPGAVVLVADDDARRRSTLVETVLRFDPAAAILEARTGEEVIAHITARRPTIGFVGMKLDGLSGPEAIAVARKRGVTIPCLVLVAPRVFPQWQELAQSLNAYEVLKTPLDPDHIGSLLAANARRTTPTPLLLASSSDAARTAVGRVLDRCGFALEVDEADSGRHALKLLRTGGYRLAFIDTNLEGLDGLELACQVQTLNLATHVTVMTTGDPEPIVNAARFFGVDFVMTMPFYARDIDLAIHHALDLRRPYLLHALTAPPAPTALVRVGAPLPARRSA</sequence>
<evidence type="ECO:0000256" key="1">
    <source>
        <dbReference type="ARBA" id="ARBA00022553"/>
    </source>
</evidence>
<keyword evidence="7" id="KW-1185">Reference proteome</keyword>
<dbReference type="SUPFAM" id="SSF52172">
    <property type="entry name" value="CheY-like"/>
    <property type="match status" value="2"/>
</dbReference>
<dbReference type="SMART" id="SM00448">
    <property type="entry name" value="REC"/>
    <property type="match status" value="2"/>
</dbReference>
<comment type="caution">
    <text evidence="6">The sequence shown here is derived from an EMBL/GenBank/DDBJ whole genome shotgun (WGS) entry which is preliminary data.</text>
</comment>
<comment type="caution">
    <text evidence="4">Lacks conserved residue(s) required for the propagation of feature annotation.</text>
</comment>
<dbReference type="InterPro" id="IPR011006">
    <property type="entry name" value="CheY-like_superfamily"/>
</dbReference>
<evidence type="ECO:0000256" key="3">
    <source>
        <dbReference type="ARBA" id="ARBA00023163"/>
    </source>
</evidence>
<evidence type="ECO:0000313" key="7">
    <source>
        <dbReference type="Proteomes" id="UP001055102"/>
    </source>
</evidence>
<name>A0ABQ4SYR2_9HYPH</name>
<dbReference type="CDD" id="cd00156">
    <property type="entry name" value="REC"/>
    <property type="match status" value="1"/>
</dbReference>
<gene>
    <name evidence="6" type="primary">rssB_4</name>
    <name evidence="6" type="ORF">AOPFMNJM_3688</name>
</gene>
<dbReference type="RefSeq" id="WP_238278021.1">
    <property type="nucleotide sequence ID" value="NZ_BPQR01000075.1"/>
</dbReference>
<protein>
    <submittedName>
        <fullName evidence="6">Regulator of RpoS</fullName>
    </submittedName>
</protein>
<feature type="domain" description="Response regulatory" evidence="5">
    <location>
        <begin position="5"/>
        <end position="122"/>
    </location>
</feature>
<dbReference type="EMBL" id="BPQR01000075">
    <property type="protein sequence ID" value="GJE08351.1"/>
    <property type="molecule type" value="Genomic_DNA"/>
</dbReference>
<evidence type="ECO:0000313" key="6">
    <source>
        <dbReference type="EMBL" id="GJE08351.1"/>
    </source>
</evidence>
<keyword evidence="2" id="KW-0805">Transcription regulation</keyword>
<dbReference type="Proteomes" id="UP001055102">
    <property type="component" value="Unassembled WGS sequence"/>
</dbReference>
<feature type="modified residue" description="4-aspartylphosphate" evidence="4">
    <location>
        <position position="180"/>
    </location>
</feature>
<dbReference type="PANTHER" id="PTHR44591:SF3">
    <property type="entry name" value="RESPONSE REGULATORY DOMAIN-CONTAINING PROTEIN"/>
    <property type="match status" value="1"/>
</dbReference>
<evidence type="ECO:0000256" key="4">
    <source>
        <dbReference type="PROSITE-ProRule" id="PRU00169"/>
    </source>
</evidence>
<dbReference type="PANTHER" id="PTHR44591">
    <property type="entry name" value="STRESS RESPONSE REGULATOR PROTEIN 1"/>
    <property type="match status" value="1"/>
</dbReference>
<dbReference type="InterPro" id="IPR050595">
    <property type="entry name" value="Bact_response_regulator"/>
</dbReference>